<proteinExistence type="predicted"/>
<dbReference type="Proteomes" id="UP001152614">
    <property type="component" value="Unassembled WGS sequence"/>
</dbReference>
<organism evidence="1 2">
    <name type="scientific">Lactococcus lactis</name>
    <dbReference type="NCBI Taxonomy" id="1358"/>
    <lineage>
        <taxon>Bacteria</taxon>
        <taxon>Bacillati</taxon>
        <taxon>Bacillota</taxon>
        <taxon>Bacilli</taxon>
        <taxon>Lactobacillales</taxon>
        <taxon>Streptococcaceae</taxon>
        <taxon>Lactococcus</taxon>
    </lineage>
</organism>
<sequence length="115" mass="13417">MISKAIRKMRLDGAFKTGNWDNRKIRAIPDIQKAIKACEEVGFLAKPVSERDLEQLQTQALERMIGKRPKELRIGDYIACYYLASNWLLEFESEHANQEIQEESNLLFLFDNKLN</sequence>
<gene>
    <name evidence="1" type="ORF">OGZ51_07160</name>
</gene>
<accession>A0A9X4NI98</accession>
<dbReference type="RefSeq" id="WP_278228970.1">
    <property type="nucleotide sequence ID" value="NZ_JAOWLY010000006.1"/>
</dbReference>
<comment type="caution">
    <text evidence="1">The sequence shown here is derived from an EMBL/GenBank/DDBJ whole genome shotgun (WGS) entry which is preliminary data.</text>
</comment>
<dbReference type="EMBL" id="JAOWLY010000006">
    <property type="protein sequence ID" value="MDG4983919.1"/>
    <property type="molecule type" value="Genomic_DNA"/>
</dbReference>
<reference evidence="1" key="1">
    <citation type="submission" date="2022-10" db="EMBL/GenBank/DDBJ databases">
        <authorList>
            <person name="Turner M.S."/>
            <person name="Huang W."/>
        </authorList>
    </citation>
    <scope>NUCLEOTIDE SEQUENCE</scope>
    <source>
        <strain evidence="1">3</strain>
    </source>
</reference>
<name>A0A9X4NI98_9LACT</name>
<dbReference type="AlphaFoldDB" id="A0A9X4NI98"/>
<evidence type="ECO:0000313" key="1">
    <source>
        <dbReference type="EMBL" id="MDG4983919.1"/>
    </source>
</evidence>
<evidence type="ECO:0000313" key="2">
    <source>
        <dbReference type="Proteomes" id="UP001152614"/>
    </source>
</evidence>
<reference evidence="1" key="2">
    <citation type="journal article" date="2023" name="Food Microbiol.">
        <title>Evaluation of the fermentation potential of lactic acid bacteria isolated from herbs, fruits and vegetables as starter cultures in nut-based milk alternatives.</title>
        <authorList>
            <person name="Huang W."/>
            <person name="Dong A."/>
            <person name="Pham H.T."/>
            <person name="Zhou C."/>
            <person name="Huo Z."/>
            <person name="Watjen A.P."/>
            <person name="Prakash S."/>
            <person name="Bang-Berthelsen C.H."/>
            <person name="Turner M.S."/>
        </authorList>
    </citation>
    <scope>NUCLEOTIDE SEQUENCE</scope>
    <source>
        <strain evidence="1">3</strain>
    </source>
</reference>
<protein>
    <submittedName>
        <fullName evidence="1">Uncharacterized protein</fullName>
    </submittedName>
</protein>